<protein>
    <submittedName>
        <fullName evidence="2">Uncharacterized protein</fullName>
    </submittedName>
</protein>
<evidence type="ECO:0000313" key="2">
    <source>
        <dbReference type="EnsemblMetazoa" id="RPRC002287-PA"/>
    </source>
</evidence>
<reference evidence="2" key="1">
    <citation type="submission" date="2015-05" db="UniProtKB">
        <authorList>
            <consortium name="EnsemblMetazoa"/>
        </authorList>
    </citation>
    <scope>IDENTIFICATION</scope>
</reference>
<accession>T1HE15</accession>
<dbReference type="InParanoid" id="T1HE15"/>
<name>T1HE15_RHOPR</name>
<feature type="compositionally biased region" description="Polar residues" evidence="1">
    <location>
        <begin position="1"/>
        <end position="10"/>
    </location>
</feature>
<dbReference type="AlphaFoldDB" id="T1HE15"/>
<organism evidence="2 3">
    <name type="scientific">Rhodnius prolixus</name>
    <name type="common">Triatomid bug</name>
    <dbReference type="NCBI Taxonomy" id="13249"/>
    <lineage>
        <taxon>Eukaryota</taxon>
        <taxon>Metazoa</taxon>
        <taxon>Ecdysozoa</taxon>
        <taxon>Arthropoda</taxon>
        <taxon>Hexapoda</taxon>
        <taxon>Insecta</taxon>
        <taxon>Pterygota</taxon>
        <taxon>Neoptera</taxon>
        <taxon>Paraneoptera</taxon>
        <taxon>Hemiptera</taxon>
        <taxon>Heteroptera</taxon>
        <taxon>Panheteroptera</taxon>
        <taxon>Cimicomorpha</taxon>
        <taxon>Reduviidae</taxon>
        <taxon>Triatominae</taxon>
        <taxon>Rhodnius</taxon>
    </lineage>
</organism>
<proteinExistence type="predicted"/>
<dbReference type="VEuPathDB" id="VectorBase:RPRC002287"/>
<evidence type="ECO:0000313" key="3">
    <source>
        <dbReference type="Proteomes" id="UP000015103"/>
    </source>
</evidence>
<feature type="compositionally biased region" description="Polar residues" evidence="1">
    <location>
        <begin position="30"/>
        <end position="47"/>
    </location>
</feature>
<keyword evidence="3" id="KW-1185">Reference proteome</keyword>
<sequence length="168" mass="19006">MSDASNTTNRPVEEMDFIEIANTGKKRKATTSPRTLKYQLATSNRFQALSDDDEDDVENGPSCSYSSSTAPNSQPVPKIKFDMPPIVMYSQFKNHSKSIRLIATKLTGKIEFKHKTDRIIVFTQNLHDYGFFKDYITKAGIEFHTYTPKTELGPKMVVYLPSALTPDE</sequence>
<dbReference type="Proteomes" id="UP000015103">
    <property type="component" value="Unassembled WGS sequence"/>
</dbReference>
<dbReference type="EnsemblMetazoa" id="RPRC002287-RA">
    <property type="protein sequence ID" value="RPRC002287-PA"/>
    <property type="gene ID" value="RPRC002287"/>
</dbReference>
<dbReference type="HOGENOM" id="CLU_135243_0_0_1"/>
<dbReference type="EMBL" id="ACPB03045149">
    <property type="status" value="NOT_ANNOTATED_CDS"/>
    <property type="molecule type" value="Genomic_DNA"/>
</dbReference>
<evidence type="ECO:0000256" key="1">
    <source>
        <dbReference type="SAM" id="MobiDB-lite"/>
    </source>
</evidence>
<feature type="region of interest" description="Disordered" evidence="1">
    <location>
        <begin position="1"/>
        <end position="77"/>
    </location>
</feature>
<feature type="compositionally biased region" description="Polar residues" evidence="1">
    <location>
        <begin position="61"/>
        <end position="75"/>
    </location>
</feature>